<feature type="compositionally biased region" description="Low complexity" evidence="1">
    <location>
        <begin position="36"/>
        <end position="49"/>
    </location>
</feature>
<evidence type="ECO:0000256" key="1">
    <source>
        <dbReference type="SAM" id="MobiDB-lite"/>
    </source>
</evidence>
<feature type="compositionally biased region" description="Polar residues" evidence="1">
    <location>
        <begin position="11"/>
        <end position="24"/>
    </location>
</feature>
<feature type="region of interest" description="Disordered" evidence="1">
    <location>
        <begin position="642"/>
        <end position="688"/>
    </location>
</feature>
<sequence length="889" mass="98806">MSSAAGVPDHSFSSLGSWANSHYTNLYPDNHDRYYQHQQHQHQQQQQQHSPISPSHHDAPLLSGNVPSTANTSSFRDEQVSQPSDGVEEQKMEQRTKESKRMQRIAADLLAIKKYDYSVMIPRHISQEQDEFFIASEPATKACKHLARSTDIKRAIQFREHAREILFYINGDVRLSRMQGLILGSLVVYNVFNVTIGLAQVCETYTTQDSVPASTSASTLNMESSNTMTLPSLQSESRSIRANRGLIPEAAYQARLWAFWGLYIRDSSARLYLGWPHGMDTRAVNAELPKIEGCIGLGGKRMPQSKAKAAATMAREPRDSSFKRDHILPKIRQAMDTEWRAMTDADRLSYRNTRPISDDDEDQVEGDEYGMSPTGKRTALYGLGNEDFEDDPAGQDREGRFHLLYGADVPPRSRTRSGTVDSRDFSALSSSILKEQSKGHSLVSAFDPQDVNVHMERMKLLLDSENDVTDDGSYCRVLFLKEVGLWSIGRRVALYLANRATQPMSSYDFVMSGSVGSLSPTTESVSQKSDRSPLTDRLSTGPHHEAGRGLEEAWLQDQELQSLQAELIAWDKALPSYLRFRPDVDHCNINHKVNGKMGILVMSYYTITIMLQSAYLPFSRVPSTKSPNRKSDKKAAETGIAIDHDPNTHSNHTGESALSQIPARSRTDVTAAAPTSSPHLQHLRRSQSQVREYLNTPHQTCSQLSNTLLNHVELMLDSYPNWCTIQAKVNHAITAALRVSCLNARLNCNSAPARQEAKAGFKMGTDLFKRLAGLPGPLTITDWPAEEDIQQIMEIEAEFKEMMKNSDEQGSTSDESMGDASAATVAAAAAKPVSSGTVTVAITAEGNLYDNYRVQNMSGMAHAGASQHLFDQWENDNDKATSLSLNKPQ</sequence>
<organism evidence="2 3">
    <name type="scientific">Mortierella polycephala</name>
    <dbReference type="NCBI Taxonomy" id="41804"/>
    <lineage>
        <taxon>Eukaryota</taxon>
        <taxon>Fungi</taxon>
        <taxon>Fungi incertae sedis</taxon>
        <taxon>Mucoromycota</taxon>
        <taxon>Mortierellomycotina</taxon>
        <taxon>Mortierellomycetes</taxon>
        <taxon>Mortierellales</taxon>
        <taxon>Mortierellaceae</taxon>
        <taxon>Mortierella</taxon>
    </lineage>
</organism>
<feature type="compositionally biased region" description="Basic and acidic residues" evidence="1">
    <location>
        <begin position="88"/>
        <end position="100"/>
    </location>
</feature>
<comment type="caution">
    <text evidence="2">The sequence shown here is derived from an EMBL/GenBank/DDBJ whole genome shotgun (WGS) entry which is preliminary data.</text>
</comment>
<feature type="region of interest" description="Disordered" evidence="1">
    <location>
        <begin position="519"/>
        <end position="545"/>
    </location>
</feature>
<dbReference type="EMBL" id="JAAAJA010000209">
    <property type="protein sequence ID" value="KAG0258730.1"/>
    <property type="molecule type" value="Genomic_DNA"/>
</dbReference>
<dbReference type="Proteomes" id="UP000726737">
    <property type="component" value="Unassembled WGS sequence"/>
</dbReference>
<proteinExistence type="predicted"/>
<evidence type="ECO:0000313" key="2">
    <source>
        <dbReference type="EMBL" id="KAG0258730.1"/>
    </source>
</evidence>
<feature type="compositionally biased region" description="Acidic residues" evidence="1">
    <location>
        <begin position="358"/>
        <end position="368"/>
    </location>
</feature>
<evidence type="ECO:0000313" key="3">
    <source>
        <dbReference type="Proteomes" id="UP000726737"/>
    </source>
</evidence>
<accession>A0A9P6Q4F4</accession>
<gene>
    <name evidence="2" type="ORF">BG011_003102</name>
</gene>
<reference evidence="2" key="1">
    <citation type="journal article" date="2020" name="Fungal Divers.">
        <title>Resolving the Mortierellaceae phylogeny through synthesis of multi-gene phylogenetics and phylogenomics.</title>
        <authorList>
            <person name="Vandepol N."/>
            <person name="Liber J."/>
            <person name="Desiro A."/>
            <person name="Na H."/>
            <person name="Kennedy M."/>
            <person name="Barry K."/>
            <person name="Grigoriev I.V."/>
            <person name="Miller A.N."/>
            <person name="O'Donnell K."/>
            <person name="Stajich J.E."/>
            <person name="Bonito G."/>
        </authorList>
    </citation>
    <scope>NUCLEOTIDE SEQUENCE</scope>
    <source>
        <strain evidence="2">KOD948</strain>
    </source>
</reference>
<feature type="region of interest" description="Disordered" evidence="1">
    <location>
        <begin position="1"/>
        <end position="100"/>
    </location>
</feature>
<feature type="region of interest" description="Disordered" evidence="1">
    <location>
        <begin position="351"/>
        <end position="376"/>
    </location>
</feature>
<feature type="compositionally biased region" description="Polar residues" evidence="1">
    <location>
        <begin position="65"/>
        <end position="84"/>
    </location>
</feature>
<protein>
    <submittedName>
        <fullName evidence="2">Uncharacterized protein</fullName>
    </submittedName>
</protein>
<dbReference type="OrthoDB" id="2447714at2759"/>
<keyword evidence="3" id="KW-1185">Reference proteome</keyword>
<name>A0A9P6Q4F4_9FUNG</name>
<feature type="compositionally biased region" description="Polar residues" evidence="1">
    <location>
        <begin position="648"/>
        <end position="659"/>
    </location>
</feature>
<dbReference type="AlphaFoldDB" id="A0A9P6Q4F4"/>